<feature type="compositionally biased region" description="Basic and acidic residues" evidence="5">
    <location>
        <begin position="318"/>
        <end position="329"/>
    </location>
</feature>
<accession>A0AAD7WEH9</accession>
<feature type="compositionally biased region" description="Polar residues" evidence="5">
    <location>
        <begin position="330"/>
        <end position="339"/>
    </location>
</feature>
<dbReference type="PANTHER" id="PTHR21639">
    <property type="entry name" value="DBF4-TYPE ZINC FINGER-CONTAINING PROTEIN 2"/>
    <property type="match status" value="1"/>
</dbReference>
<proteinExistence type="predicted"/>
<feature type="compositionally biased region" description="Basic residues" evidence="5">
    <location>
        <begin position="289"/>
        <end position="302"/>
    </location>
</feature>
<dbReference type="InterPro" id="IPR038545">
    <property type="entry name" value="Znf_DBF_sf"/>
</dbReference>
<comment type="caution">
    <text evidence="7">The sequence shown here is derived from an EMBL/GenBank/DDBJ whole genome shotgun (WGS) entry which is preliminary data.</text>
</comment>
<feature type="region of interest" description="Disordered" evidence="5">
    <location>
        <begin position="209"/>
        <end position="353"/>
    </location>
</feature>
<evidence type="ECO:0000256" key="2">
    <source>
        <dbReference type="ARBA" id="ARBA00022771"/>
    </source>
</evidence>
<evidence type="ECO:0000256" key="4">
    <source>
        <dbReference type="PROSITE-ProRule" id="PRU00600"/>
    </source>
</evidence>
<dbReference type="InterPro" id="IPR006572">
    <property type="entry name" value="Znf_DBF"/>
</dbReference>
<dbReference type="InterPro" id="IPR038890">
    <property type="entry name" value="ZDBF2"/>
</dbReference>
<dbReference type="Gene3D" id="6.10.250.3410">
    <property type="entry name" value="DBF zinc finger"/>
    <property type="match status" value="1"/>
</dbReference>
<reference evidence="7" key="1">
    <citation type="journal article" date="2023" name="Science">
        <title>Genome structures resolve the early diversification of teleost fishes.</title>
        <authorList>
            <person name="Parey E."/>
            <person name="Louis A."/>
            <person name="Montfort J."/>
            <person name="Bouchez O."/>
            <person name="Roques C."/>
            <person name="Iampietro C."/>
            <person name="Lluch J."/>
            <person name="Castinel A."/>
            <person name="Donnadieu C."/>
            <person name="Desvignes T."/>
            <person name="Floi Bucao C."/>
            <person name="Jouanno E."/>
            <person name="Wen M."/>
            <person name="Mejri S."/>
            <person name="Dirks R."/>
            <person name="Jansen H."/>
            <person name="Henkel C."/>
            <person name="Chen W.J."/>
            <person name="Zahm M."/>
            <person name="Cabau C."/>
            <person name="Klopp C."/>
            <person name="Thompson A.W."/>
            <person name="Robinson-Rechavi M."/>
            <person name="Braasch I."/>
            <person name="Lecointre G."/>
            <person name="Bobe J."/>
            <person name="Postlethwait J.H."/>
            <person name="Berthelot C."/>
            <person name="Roest Crollius H."/>
            <person name="Guiguen Y."/>
        </authorList>
    </citation>
    <scope>NUCLEOTIDE SEQUENCE</scope>
    <source>
        <strain evidence="7">NC1722</strain>
    </source>
</reference>
<evidence type="ECO:0000256" key="3">
    <source>
        <dbReference type="ARBA" id="ARBA00022833"/>
    </source>
</evidence>
<keyword evidence="8" id="KW-1185">Reference proteome</keyword>
<evidence type="ECO:0000256" key="5">
    <source>
        <dbReference type="SAM" id="MobiDB-lite"/>
    </source>
</evidence>
<keyword evidence="3" id="KW-0862">Zinc</keyword>
<evidence type="ECO:0000313" key="7">
    <source>
        <dbReference type="EMBL" id="KAJ8393868.1"/>
    </source>
</evidence>
<dbReference type="AlphaFoldDB" id="A0AAD7WEH9"/>
<dbReference type="PROSITE" id="PS51265">
    <property type="entry name" value="ZF_DBF4"/>
    <property type="match status" value="1"/>
</dbReference>
<dbReference type="GO" id="GO:0003676">
    <property type="term" value="F:nucleic acid binding"/>
    <property type="evidence" value="ECO:0007669"/>
    <property type="project" value="InterPro"/>
</dbReference>
<organism evidence="7 8">
    <name type="scientific">Aldrovandia affinis</name>
    <dbReference type="NCBI Taxonomy" id="143900"/>
    <lineage>
        <taxon>Eukaryota</taxon>
        <taxon>Metazoa</taxon>
        <taxon>Chordata</taxon>
        <taxon>Craniata</taxon>
        <taxon>Vertebrata</taxon>
        <taxon>Euteleostomi</taxon>
        <taxon>Actinopterygii</taxon>
        <taxon>Neopterygii</taxon>
        <taxon>Teleostei</taxon>
        <taxon>Notacanthiformes</taxon>
        <taxon>Halosauridae</taxon>
        <taxon>Aldrovandia</taxon>
    </lineage>
</organism>
<dbReference type="EMBL" id="JAINUG010000132">
    <property type="protein sequence ID" value="KAJ8393868.1"/>
    <property type="molecule type" value="Genomic_DNA"/>
</dbReference>
<evidence type="ECO:0000313" key="8">
    <source>
        <dbReference type="Proteomes" id="UP001221898"/>
    </source>
</evidence>
<evidence type="ECO:0000259" key="6">
    <source>
        <dbReference type="PROSITE" id="PS51265"/>
    </source>
</evidence>
<evidence type="ECO:0000256" key="1">
    <source>
        <dbReference type="ARBA" id="ARBA00022723"/>
    </source>
</evidence>
<dbReference type="GO" id="GO:0008270">
    <property type="term" value="F:zinc ion binding"/>
    <property type="evidence" value="ECO:0007669"/>
    <property type="project" value="UniProtKB-KW"/>
</dbReference>
<dbReference type="Proteomes" id="UP001221898">
    <property type="component" value="Unassembled WGS sequence"/>
</dbReference>
<keyword evidence="1" id="KW-0479">Metal-binding</keyword>
<feature type="domain" description="DBF4-type" evidence="6">
    <location>
        <begin position="84"/>
        <end position="133"/>
    </location>
</feature>
<gene>
    <name evidence="7" type="ORF">AAFF_G00055970</name>
</gene>
<feature type="compositionally biased region" description="Polar residues" evidence="5">
    <location>
        <begin position="261"/>
        <end position="275"/>
    </location>
</feature>
<name>A0AAD7WEH9_9TELE</name>
<dbReference type="Pfam" id="PF07535">
    <property type="entry name" value="zf-DBF"/>
    <property type="match status" value="1"/>
</dbReference>
<keyword evidence="2 4" id="KW-0863">Zinc-finger</keyword>
<feature type="region of interest" description="Disordered" evidence="5">
    <location>
        <begin position="172"/>
        <end position="191"/>
    </location>
</feature>
<protein>
    <recommendedName>
        <fullName evidence="6">DBF4-type domain-containing protein</fullName>
    </recommendedName>
</protein>
<sequence length="700" mass="77385">MSGIGCTALRGPTHHSYVVASYRAHFEPIGAQATACPMFDKTMPAEEHSAPSAKEAEPGQPEVLGRMRENSSARPQPVPGPSTAAPRQGFCSCCQVLYSSVEQHILSPRHREVVSSTRTHAASSSLMERFLQDVIQHHPHRYNDTRPTHADLPSLTSPLVPREELSDVYSAVEDDGETVGTREELPSSDEESCQLVYVEDVCSAVGMGPREARPSPLHPAGSSSLGGVRVKTGVDPPPVNKDSPTLGFLHRTSDSCALAPPTSTHSPLAQPSSSKTPPPGQPCGSQAPLHRKARKKTNRLRSKTSSSINSLPPPKCCTSKEEPALHQETKSPTVWTSAQAPLRGTQRPWTPSSEYSDAVENVIEEVIEKYCYGRSPKKRQVDEDSFHLGSITNPNFSDSGSSVGWDTPAMAVLETAKAEVKDVGELTEVHINLEDQVYKTQLDTALNFHPRPDEGKNAGAAKVKECKIDKVLPALPHIPQSFVGKTWSQVMHEDDLKIESMVREFREGRFRCYFDNESLAKHDKRSKKGKSQKECVEDVEWGNEDVMPLMDHPEEEPVCHRVLQRRAGRRTWRLASRCQVVKVSHGTQTNPLVGPVIRRKVLEKASASLVDLEPREDVSLVRTPDMKTRLCALKLPESYSRIMSPLQAKTLVYVLSSPDAGQGTLKPVVVKRCGRKRKSSDNDNAFKYKYKRTPLKYYDP</sequence>
<dbReference type="PANTHER" id="PTHR21639:SF5">
    <property type="entry name" value="DBF4-TYPE ZINC FINGER-CONTAINING PROTEIN 2"/>
    <property type="match status" value="1"/>
</dbReference>